<dbReference type="InterPro" id="IPR035963">
    <property type="entry name" value="FERM_2"/>
</dbReference>
<dbReference type="Gene3D" id="1.20.1420.10">
    <property type="entry name" value="Talin, central domain"/>
    <property type="match status" value="6"/>
</dbReference>
<dbReference type="InterPro" id="IPR049108">
    <property type="entry name" value="Talin_R4"/>
</dbReference>
<evidence type="ECO:0000256" key="2">
    <source>
        <dbReference type="ARBA" id="ARBA00022490"/>
    </source>
</evidence>
<dbReference type="SMART" id="SM01244">
    <property type="entry name" value="IRS"/>
    <property type="match status" value="1"/>
</dbReference>
<dbReference type="FunFam" id="2.30.29.30:FF:000028">
    <property type="entry name" value="Talin 2"/>
    <property type="match status" value="1"/>
</dbReference>
<comment type="subcellular location">
    <subcellularLocation>
        <location evidence="1">Cytoplasm</location>
        <location evidence="1">Cytoskeleton</location>
    </subcellularLocation>
</comment>
<dbReference type="InterPro" id="IPR035964">
    <property type="entry name" value="I/LWEQ_dom_sf"/>
</dbReference>
<accession>A0A158R6X8</accession>
<dbReference type="SUPFAM" id="SSF50729">
    <property type="entry name" value="PH domain-like"/>
    <property type="match status" value="1"/>
</dbReference>
<evidence type="ECO:0000313" key="10">
    <source>
        <dbReference type="WBParaSite" id="TASK_0000106201-mRNA-1"/>
    </source>
</evidence>
<dbReference type="InterPro" id="IPR032425">
    <property type="entry name" value="FERM_f0"/>
</dbReference>
<dbReference type="PANTHER" id="PTHR19981:SF1">
    <property type="entry name" value="RHEA, ISOFORM B"/>
    <property type="match status" value="1"/>
</dbReference>
<reference evidence="8 9" key="2">
    <citation type="submission" date="2018-11" db="EMBL/GenBank/DDBJ databases">
        <authorList>
            <consortium name="Pathogen Informatics"/>
        </authorList>
    </citation>
    <scope>NUCLEOTIDE SEQUENCE [LARGE SCALE GENOMIC DNA]</scope>
</reference>
<feature type="domain" description="FERM" evidence="6">
    <location>
        <begin position="98"/>
        <end position="411"/>
    </location>
</feature>
<dbReference type="Gene3D" id="1.20.80.10">
    <property type="match status" value="1"/>
</dbReference>
<dbReference type="SMART" id="SM00295">
    <property type="entry name" value="B41"/>
    <property type="match status" value="1"/>
</dbReference>
<dbReference type="Gene3D" id="1.20.120.230">
    <property type="entry name" value="Alpha-catenin/vinculin-like"/>
    <property type="match status" value="3"/>
</dbReference>
<dbReference type="Pfam" id="PF16511">
    <property type="entry name" value="FERM_f0"/>
    <property type="match status" value="1"/>
</dbReference>
<dbReference type="InterPro" id="IPR054082">
    <property type="entry name" value="Talin_IBS2B"/>
</dbReference>
<feature type="compositionally biased region" description="Polar residues" evidence="5">
    <location>
        <begin position="2493"/>
        <end position="2510"/>
    </location>
</feature>
<feature type="coiled-coil region" evidence="4">
    <location>
        <begin position="3004"/>
        <end position="3031"/>
    </location>
</feature>
<feature type="region of interest" description="Disordered" evidence="5">
    <location>
        <begin position="2793"/>
        <end position="2814"/>
    </location>
</feature>
<dbReference type="SUPFAM" id="SSF109885">
    <property type="entry name" value="I/LWEQ domain"/>
    <property type="match status" value="3"/>
</dbReference>
<sequence>MAVVALDLVIANLNKRVTFKTPLDITVFDLCRHIQSTIKNAGQGPGNFAMIFSLSFEEYGIFINDPDPKHSFWLESSRLLSYYHLQDGMEVTYKSKLRRLVVSTLDGTRKTLQVDDSKTIADLMVTICGKMGITNHEEYSLIHEKGRAQTLRRPKNAPRDYDKLETLKHKLQTDDGANWLPHAKTFRQLGIEETDNLLLQRKYFFSDQNIGARDPVQLNLLFIQLKEAILNGAHPISLSQAIELAGLQCQAEMGNFIPEKAKSLCIDVKDHLPKEYVKVKGTEKKIKEQYQKLSGLSEKDAKVRYIQVCRSLPTYGITFFLIKEKLPGKNKLVPRLFGVSKESVMRVDENTKEILQTWPLTRVRRWAATANLFTLDFGEYSPDGNYVMQTTEGEQISQLISGYIDIILRRKKKSDAFVNESDDSNVIFEENVGPSRAEIISNVGTVGRRFNVSAGCVATEGYPGQASTFTRGYVGGKSGENVADRNVDSSAAVAMRAHTLGGKRKGFTGNEVQLKELSQPKRAVMHRIDESTKEIQDASDSLQKPYFEDNDTVSRDDSATQRWREENMAQARAGICSYLGAMTIATGNLISLLQPSHNRVDEGELLDTAMLRTTHFPSRHGSVCWDSTDTTQEGMEEEEEDAIDYTAMDASLATIGLNVQRLMQNVRVLDQLQAVDAGDESQGQIMNAAQDVADAFLKLMQSAMPLKEGKQEPGAVVDRPSLYEAASRVGDTSQQLLQLVSASHLYSHRRRKQRLEPILEDDNENDQDYGDYESDSEIIANAHAMDWQLRDDLLAATKFGDQSWSEEVDFFLTKAIPIMLFQEVASTTANLVKHAKSAAVAISQEATELANTETESAEIANQRDDKVAYLRDAQSQLVHAATHAGKTTSRLVTSAKVAVCTMEQPASQRQLLSCVKQVSQAVDQVSDVARRVAEIPYLPLETMEQRAEQQQALNNLHHAANTVSNSLDSLMNRLVAGSIQAQQDPVVLSLLGAGEQLTVSLGDGEALFQQASRLAQTATALVEVLKNSHDILGAAGISESEVNLRADLLGQAITDLLESLKSLESGNKQSLPHQQETIAAANRLIEQTNKLAAPIIRARLTTGLEFATRLTASNASQLAAITEEAARHTRSSQYRLLQELDQLSAEVIPQANLACDNARAHPHDPGAQNSLLEASKDLMDCLKDFIGSVDVFAPTVTDAGIQVALTNAARNTEACLVDLRQCCATAGPVLQAPLPTLTDLEKTMNASNLARRGSQAPAVVKRQAWPSISTRLARMQEELESNSDHCLPGQTMDSVCGDLLAAVNKFKDASDTDRALSLPDLLAKEAETIANGSTFAGVGPDRLPPVTAKLLNSLESVVSGIRDLAGFLSSIKDLPSVDPDLEKVLISSWTLLPESQKDKAGRRFVRSPSQELSAQLAAEGLRAALLDKGRQCIEKAHDSLLWAVHEDNTYDAAKQAVEVCASELQSTIDEVRHYVPGAQSASKLGSLVAALPETAPHINGQIVHSPTPVVQKTDDPTILLGALKELAEASEEVGRVASEQTSRRRADESAPSSTCSLAMAADRLANALCDVLNVFNRGSRPGSPNEEVLADLRRLATPLASELERALASEGVVQTPINVMSLRDWAVGVTKATQEQLAKDALPQSKFTKSPDQTMKSIRGQFDSALTRLQPSSGAGHDSLPCISYPVAKLTYPECIDEFDDLSQTLDSRMDGLEESAKSRNANAFCDAAQAVADAVMGMIQVATQSAYLVGAGQPCNEPGRAPRLTQSEARQVIADAECLQRGIDVITREAPTFTTNQQRASHLAPTVNEITRASSNMCQLTRQCIAESIDSTEKKMLAENAKDVAQTTTHLVRSLNVDDSDSPSTGAQVVQIATDLKGSVSRLATSLLEDGGDVPVQVLPEAAEQQAPILLHSRRVVEMAGDLTETAENLLKATVSDETYKKHRKDLESATQDLRFCICDSRPGWKALETLKSTARELLRRLDHAGLQQYSQAEASNLEATTPLLNSSLRQVTALSGKLAGDWRHSRWELLSQDAHFISSYLPNVANVCISACGMLKRSSDQAALQSYLRTVLETTDALSTRLLTQMDNRFGGPPDPDPSPMSASADQLRLACRELLICIEDLTARQGNLNSQIASIQGACKKLESGASPPHIPEQISLVALQTRLASQAQTLVQAGGRLSEASKTAGSGAEEAAASQLVQQFSKTAETTQQLSSLLTSQPNMPGAADATSRLADRLRMVVQGIGTSCVEVLESPRHPESLRSLTTRVSSLVAVLRESAHGVHACVNAAEGIARKVADFDSAIYFARANSLVDRSCGQFAERGSPTAIANDIQAAQEEIMHLLKGIMEETNALVGSRMEPSRNTSGDQDKLAVSAQNCLLYVNNLHAKTLHLLSRPDLDTVSPASEEARTEARVSLLSMARAVSASLIDLLTHSRNLVTAEKANLSAVEAQLNSTAADVVSRVGELRSSLRSFSEVFVPPRPVPNTPKLTPVTKSPRTASMSTTLEDSATTSVRTGLQSVLSTVHHLATRLDGWSPETGTFGDGDTIEFEREVAANNVTTPRQIQEAALSITQAALKANSATSSGRKLADISVAGEVIHKAANDLVRRLRCGTRAVVLATRKTSSTDGSEFNVEKARCAQACSRAIEGGKSTLQELFVMVENMIKSLDDPGSGQPPAVQVTLAMRRLRETVYEIVEGVKQMPGGASTESDTPSAVFRQQETTATTRPISQHKQPPKRPVLTPNTLSTRSELALSIKEAANIATDVGDAAGTEELRGFTSEIEQSMEKLTQLQSKAAEPVVPVKQSPRSPKPPIDVAEYDEDDGLEGLDAILATCKRLAHGTASLMHWATAAQRELVKQGRLKPVSENVDESEAESQWTCGLVSAARYVSAATVHLVESAETLVAVQTNDASAEGTRPRFAPEDLVSAARTVVSNTGQLIFACLAKADANSASMRGLNAAASAVRRHAERLIELTELEKGKNEPNEPLEPSGPRKATVEAMREVIETKASIASKMAELERLQNRLKAINQESYRHRDHDENEF</sequence>
<dbReference type="GO" id="GO:0005886">
    <property type="term" value="C:plasma membrane"/>
    <property type="evidence" value="ECO:0007669"/>
    <property type="project" value="TreeGrafter"/>
</dbReference>
<dbReference type="Proteomes" id="UP000282613">
    <property type="component" value="Unassembled WGS sequence"/>
</dbReference>
<dbReference type="Pfam" id="PF21692">
    <property type="entry name" value="Talin_R4"/>
    <property type="match status" value="1"/>
</dbReference>
<dbReference type="CDD" id="cd14473">
    <property type="entry name" value="FERM_B-lobe"/>
    <property type="match status" value="1"/>
</dbReference>
<evidence type="ECO:0000313" key="8">
    <source>
        <dbReference type="EMBL" id="VDK22387.1"/>
    </source>
</evidence>
<keyword evidence="9" id="KW-1185">Reference proteome</keyword>
<dbReference type="SUPFAM" id="SSF109880">
    <property type="entry name" value="A middle domain of Talin 1"/>
    <property type="match status" value="2"/>
</dbReference>
<dbReference type="InterPro" id="IPR015224">
    <property type="entry name" value="Talin_cent"/>
</dbReference>
<evidence type="ECO:0000313" key="9">
    <source>
        <dbReference type="Proteomes" id="UP000282613"/>
    </source>
</evidence>
<feature type="region of interest" description="Disordered" evidence="5">
    <location>
        <begin position="2485"/>
        <end position="2510"/>
    </location>
</feature>
<organism evidence="10">
    <name type="scientific">Taenia asiatica</name>
    <name type="common">Asian tapeworm</name>
    <dbReference type="NCBI Taxonomy" id="60517"/>
    <lineage>
        <taxon>Eukaryota</taxon>
        <taxon>Metazoa</taxon>
        <taxon>Spiralia</taxon>
        <taxon>Lophotrochozoa</taxon>
        <taxon>Platyhelminthes</taxon>
        <taxon>Cestoda</taxon>
        <taxon>Eucestoda</taxon>
        <taxon>Cyclophyllidea</taxon>
        <taxon>Taeniidae</taxon>
        <taxon>Taenia</taxon>
    </lineage>
</organism>
<dbReference type="GO" id="GO:0003779">
    <property type="term" value="F:actin binding"/>
    <property type="evidence" value="ECO:0007669"/>
    <property type="project" value="InterPro"/>
</dbReference>
<dbReference type="FunFam" id="1.20.80.10:FF:000007">
    <property type="entry name" value="Talin 2"/>
    <property type="match status" value="1"/>
</dbReference>
<dbReference type="Pfam" id="PF09141">
    <property type="entry name" value="Talin_middle"/>
    <property type="match status" value="2"/>
</dbReference>
<dbReference type="GO" id="GO:0005856">
    <property type="term" value="C:cytoskeleton"/>
    <property type="evidence" value="ECO:0007669"/>
    <property type="project" value="UniProtKB-SubCell"/>
</dbReference>
<dbReference type="WBParaSite" id="TASK_0000106201-mRNA-1">
    <property type="protein sequence ID" value="TASK_0000106201-mRNA-1"/>
    <property type="gene ID" value="TASK_0000106201"/>
</dbReference>
<dbReference type="GO" id="GO:0005737">
    <property type="term" value="C:cytoplasm"/>
    <property type="evidence" value="ECO:0007669"/>
    <property type="project" value="TreeGrafter"/>
</dbReference>
<dbReference type="InterPro" id="IPR011993">
    <property type="entry name" value="PH-like_dom_sf"/>
</dbReference>
<evidence type="ECO:0000256" key="3">
    <source>
        <dbReference type="ARBA" id="ARBA00023212"/>
    </source>
</evidence>
<dbReference type="InterPro" id="IPR002558">
    <property type="entry name" value="ILWEQ_dom"/>
</dbReference>
<evidence type="ECO:0000259" key="7">
    <source>
        <dbReference type="PROSITE" id="PS50945"/>
    </source>
</evidence>
<dbReference type="InterPro" id="IPR019749">
    <property type="entry name" value="Band_41_domain"/>
</dbReference>
<dbReference type="OrthoDB" id="10262320at2759"/>
<dbReference type="Pfam" id="PF02174">
    <property type="entry name" value="IRS"/>
    <property type="match status" value="1"/>
</dbReference>
<proteinExistence type="predicted"/>
<dbReference type="EMBL" id="UYRS01000202">
    <property type="protein sequence ID" value="VDK22387.1"/>
    <property type="molecule type" value="Genomic_DNA"/>
</dbReference>
<protein>
    <submittedName>
        <fullName evidence="10">FERM domain-containing protein</fullName>
    </submittedName>
</protein>
<evidence type="ECO:0000256" key="4">
    <source>
        <dbReference type="SAM" id="Coils"/>
    </source>
</evidence>
<dbReference type="InterPro" id="IPR002404">
    <property type="entry name" value="IRS_PTB"/>
</dbReference>
<dbReference type="InterPro" id="IPR036476">
    <property type="entry name" value="Talin_cent_sf"/>
</dbReference>
<dbReference type="Pfam" id="PF21896">
    <property type="entry name" value="Talin_IBS2B"/>
    <property type="match status" value="1"/>
</dbReference>
<dbReference type="Gene3D" id="1.20.1410.10">
    <property type="entry name" value="I/LWEQ domain"/>
    <property type="match status" value="1"/>
</dbReference>
<dbReference type="InterPro" id="IPR000299">
    <property type="entry name" value="FERM_domain"/>
</dbReference>
<dbReference type="PROSITE" id="PS50945">
    <property type="entry name" value="I_LWEQ"/>
    <property type="match status" value="1"/>
</dbReference>
<keyword evidence="2" id="KW-0963">Cytoplasm</keyword>
<dbReference type="Gene3D" id="3.10.20.90">
    <property type="entry name" value="Phosphatidylinositol 3-kinase Catalytic Subunit, Chain A, domain 1"/>
    <property type="match status" value="2"/>
</dbReference>
<dbReference type="GO" id="GO:0005178">
    <property type="term" value="F:integrin binding"/>
    <property type="evidence" value="ECO:0007669"/>
    <property type="project" value="TreeGrafter"/>
</dbReference>
<keyword evidence="3" id="KW-0206">Cytoskeleton</keyword>
<dbReference type="STRING" id="60517.A0A158R6X8"/>
<evidence type="ECO:0000259" key="6">
    <source>
        <dbReference type="PROSITE" id="PS50057"/>
    </source>
</evidence>
<feature type="domain" description="I/LWEQ" evidence="7">
    <location>
        <begin position="2770"/>
        <end position="3036"/>
    </location>
</feature>
<dbReference type="Pfam" id="PF01608">
    <property type="entry name" value="I_LWEQ"/>
    <property type="match status" value="1"/>
</dbReference>
<evidence type="ECO:0000256" key="5">
    <source>
        <dbReference type="SAM" id="MobiDB-lite"/>
    </source>
</evidence>
<dbReference type="PANTHER" id="PTHR19981">
    <property type="entry name" value="TALIN"/>
    <property type="match status" value="1"/>
</dbReference>
<dbReference type="GO" id="GO:0001726">
    <property type="term" value="C:ruffle"/>
    <property type="evidence" value="ECO:0007669"/>
    <property type="project" value="InterPro"/>
</dbReference>
<name>A0A158R6X8_TAEAS</name>
<dbReference type="InterPro" id="IPR019747">
    <property type="entry name" value="FERM_CS"/>
</dbReference>
<dbReference type="CDD" id="cd17089">
    <property type="entry name" value="FERM_F0_TLN"/>
    <property type="match status" value="1"/>
</dbReference>
<dbReference type="GO" id="GO:0005925">
    <property type="term" value="C:focal adhesion"/>
    <property type="evidence" value="ECO:0007669"/>
    <property type="project" value="InterPro"/>
</dbReference>
<dbReference type="CDD" id="cd10569">
    <property type="entry name" value="FERM_C_Talin"/>
    <property type="match status" value="1"/>
</dbReference>
<dbReference type="GO" id="GO:0098609">
    <property type="term" value="P:cell-cell adhesion"/>
    <property type="evidence" value="ECO:0007669"/>
    <property type="project" value="TreeGrafter"/>
</dbReference>
<evidence type="ECO:0000256" key="1">
    <source>
        <dbReference type="ARBA" id="ARBA00004245"/>
    </source>
</evidence>
<dbReference type="SUPFAM" id="SSF47031">
    <property type="entry name" value="Second domain of FERM"/>
    <property type="match status" value="1"/>
</dbReference>
<dbReference type="Gene3D" id="2.30.29.30">
    <property type="entry name" value="Pleckstrin-homology domain (PH domain)/Phosphotyrosine-binding domain (PTB)"/>
    <property type="match status" value="1"/>
</dbReference>
<reference evidence="10" key="1">
    <citation type="submission" date="2016-04" db="UniProtKB">
        <authorList>
            <consortium name="WormBaseParasite"/>
        </authorList>
    </citation>
    <scope>IDENTIFICATION</scope>
</reference>
<dbReference type="GO" id="GO:0030036">
    <property type="term" value="P:actin cytoskeleton organization"/>
    <property type="evidence" value="ECO:0007669"/>
    <property type="project" value="TreeGrafter"/>
</dbReference>
<dbReference type="PROSITE" id="PS00661">
    <property type="entry name" value="FERM_2"/>
    <property type="match status" value="1"/>
</dbReference>
<dbReference type="CDD" id="cd17090">
    <property type="entry name" value="FERM_F1_TLN"/>
    <property type="match status" value="1"/>
</dbReference>
<gene>
    <name evidence="8" type="ORF">TASK_LOCUS1063</name>
</gene>
<feature type="compositionally biased region" description="Polar residues" evidence="5">
    <location>
        <begin position="2720"/>
        <end position="2733"/>
    </location>
</feature>
<dbReference type="GO" id="GO:0005200">
    <property type="term" value="F:structural constituent of cytoskeleton"/>
    <property type="evidence" value="ECO:0007669"/>
    <property type="project" value="InterPro"/>
</dbReference>
<keyword evidence="4" id="KW-0175">Coiled coil</keyword>
<dbReference type="SMART" id="SM00307">
    <property type="entry name" value="ILWEQ"/>
    <property type="match status" value="1"/>
</dbReference>
<dbReference type="InterPro" id="IPR014352">
    <property type="entry name" value="FERM/acyl-CoA-bd_prot_sf"/>
</dbReference>
<dbReference type="InterPro" id="IPR019748">
    <property type="entry name" value="FERM_central"/>
</dbReference>
<feature type="region of interest" description="Disordered" evidence="5">
    <location>
        <begin position="2720"/>
        <end position="2744"/>
    </location>
</feature>
<dbReference type="PROSITE" id="PS50057">
    <property type="entry name" value="FERM_3"/>
    <property type="match status" value="1"/>
</dbReference>